<name>A0ABT0GE11_9GAMM</name>
<dbReference type="Proteomes" id="UP001431449">
    <property type="component" value="Unassembled WGS sequence"/>
</dbReference>
<dbReference type="Gene3D" id="3.40.50.300">
    <property type="entry name" value="P-loop containing nucleotide triphosphate hydrolases"/>
    <property type="match status" value="2"/>
</dbReference>
<comment type="subunit">
    <text evidence="3">Heterotrimer of RecB, RecC and RecD. All subunits contribute to DNA-binding.</text>
</comment>
<dbReference type="CDD" id="cd18809">
    <property type="entry name" value="SF1_C_RecD"/>
    <property type="match status" value="1"/>
</dbReference>
<evidence type="ECO:0000256" key="1">
    <source>
        <dbReference type="ARBA" id="ARBA00022741"/>
    </source>
</evidence>
<comment type="miscellaneous">
    <text evidence="3">In the RecBCD complex, RecB has a slow 3'-5' helicase, an exonuclease activity and loads RecA onto ssDNA, RecD has a fast 5'-3' helicase activity, while RecC stimulates the ATPase and processivity of the RecB helicase and contributes to recognition of the Chi site.</text>
</comment>
<dbReference type="CDD" id="cd17933">
    <property type="entry name" value="DEXSc_RecD-like"/>
    <property type="match status" value="1"/>
</dbReference>
<keyword evidence="3" id="KW-0347">Helicase</keyword>
<proteinExistence type="inferred from homology"/>
<keyword evidence="3" id="KW-0238">DNA-binding</keyword>
<reference evidence="5" key="1">
    <citation type="submission" date="2022-04" db="EMBL/GenBank/DDBJ databases">
        <title>Lysobacter sp. CAU 1642 isolated from sea sand.</title>
        <authorList>
            <person name="Kim W."/>
        </authorList>
    </citation>
    <scope>NUCLEOTIDE SEQUENCE</scope>
    <source>
        <strain evidence="5">CAU 1642</strain>
    </source>
</reference>
<keyword evidence="3" id="KW-0413">Isomerase</keyword>
<dbReference type="PANTHER" id="PTHR43788">
    <property type="entry name" value="DNA2/NAM7 HELICASE FAMILY MEMBER"/>
    <property type="match status" value="1"/>
</dbReference>
<comment type="similarity">
    <text evidence="3">Belongs to the RecD family.</text>
</comment>
<dbReference type="InterPro" id="IPR006344">
    <property type="entry name" value="RecD"/>
</dbReference>
<dbReference type="Pfam" id="PF13245">
    <property type="entry name" value="AAA_19"/>
    <property type="match status" value="1"/>
</dbReference>
<dbReference type="InterPro" id="IPR050534">
    <property type="entry name" value="Coronavir_polyprotein_1ab"/>
</dbReference>
<accession>A0ABT0GE11</accession>
<gene>
    <name evidence="3 5" type="primary">recD</name>
    <name evidence="5" type="ORF">M0G41_03820</name>
</gene>
<keyword evidence="3 5" id="KW-0378">Hydrolase</keyword>
<evidence type="ECO:0000313" key="5">
    <source>
        <dbReference type="EMBL" id="MCK7592794.1"/>
    </source>
</evidence>
<comment type="catalytic activity">
    <reaction evidence="3">
        <text>ATP + H2O = ADP + phosphate + H(+)</text>
        <dbReference type="Rhea" id="RHEA:13065"/>
        <dbReference type="ChEBI" id="CHEBI:15377"/>
        <dbReference type="ChEBI" id="CHEBI:15378"/>
        <dbReference type="ChEBI" id="CHEBI:30616"/>
        <dbReference type="ChEBI" id="CHEBI:43474"/>
        <dbReference type="ChEBI" id="CHEBI:456216"/>
        <dbReference type="EC" id="5.6.2.3"/>
    </reaction>
</comment>
<dbReference type="EMBL" id="JALNMH010000002">
    <property type="protein sequence ID" value="MCK7592794.1"/>
    <property type="molecule type" value="Genomic_DNA"/>
</dbReference>
<dbReference type="GO" id="GO:0008854">
    <property type="term" value="F:exodeoxyribonuclease V activity"/>
    <property type="evidence" value="ECO:0007669"/>
    <property type="project" value="UniProtKB-EC"/>
</dbReference>
<keyword evidence="3" id="KW-0540">Nuclease</keyword>
<dbReference type="RefSeq" id="WP_248205213.1">
    <property type="nucleotide sequence ID" value="NZ_JALNMH010000002.1"/>
</dbReference>
<keyword evidence="3" id="KW-0227">DNA damage</keyword>
<keyword evidence="3" id="KW-0234">DNA repair</keyword>
<organism evidence="5 6">
    <name type="scientific">Pseudomarimonas salicorniae</name>
    <dbReference type="NCBI Taxonomy" id="2933270"/>
    <lineage>
        <taxon>Bacteria</taxon>
        <taxon>Pseudomonadati</taxon>
        <taxon>Pseudomonadota</taxon>
        <taxon>Gammaproteobacteria</taxon>
        <taxon>Lysobacterales</taxon>
        <taxon>Lysobacteraceae</taxon>
        <taxon>Pseudomarimonas</taxon>
    </lineage>
</organism>
<evidence type="ECO:0000256" key="2">
    <source>
        <dbReference type="ARBA" id="ARBA00022840"/>
    </source>
</evidence>
<keyword evidence="6" id="KW-1185">Reference proteome</keyword>
<dbReference type="SUPFAM" id="SSF52540">
    <property type="entry name" value="P-loop containing nucleoside triphosphate hydrolases"/>
    <property type="match status" value="2"/>
</dbReference>
<dbReference type="NCBIfam" id="TIGR01447">
    <property type="entry name" value="recD"/>
    <property type="match status" value="1"/>
</dbReference>
<dbReference type="Pfam" id="PF13538">
    <property type="entry name" value="UvrD_C_2"/>
    <property type="match status" value="1"/>
</dbReference>
<keyword evidence="3" id="KW-0269">Exonuclease</keyword>
<dbReference type="InterPro" id="IPR027417">
    <property type="entry name" value="P-loop_NTPase"/>
</dbReference>
<evidence type="ECO:0000259" key="4">
    <source>
        <dbReference type="Pfam" id="PF13538"/>
    </source>
</evidence>
<keyword evidence="2 3" id="KW-0067">ATP-binding</keyword>
<comment type="function">
    <text evidence="3">A helicase/nuclease that prepares dsDNA breaks (DSB) for recombinational DNA repair. Binds to DSBs and unwinds DNA via a highly rapid and processive ATP-dependent bidirectional helicase activity. Unwinds dsDNA until it encounters a Chi (crossover hotspot instigator) sequence from the 3' direction. Cuts ssDNA a few nucleotides 3' to the Chi site. The properties and activities of the enzyme are changed at Chi. The Chi-altered holoenzyme produces a long 3'-ssDNA overhang and facilitates RecA-binding to the ssDNA for homologous DNA recombination and repair. Holoenzyme degrades any linearized DNA that is unable to undergo homologous recombination. In the holoenzyme this subunit has ssDNA-dependent ATPase and 5'-3' helicase activity. When added to pre-assembled RecBC greatly stimulates nuclease activity and augments holoenzyme processivity. Negatively regulates the RecA-loading ability of RecBCD.</text>
</comment>
<keyword evidence="1 3" id="KW-0547">Nucleotide-binding</keyword>
<dbReference type="EC" id="5.6.2.3" evidence="3"/>
<dbReference type="PANTHER" id="PTHR43788:SF6">
    <property type="entry name" value="DNA HELICASE B"/>
    <property type="match status" value="1"/>
</dbReference>
<comment type="caution">
    <text evidence="5">The sequence shown here is derived from an EMBL/GenBank/DDBJ whole genome shotgun (WGS) entry which is preliminary data.</text>
</comment>
<protein>
    <recommendedName>
        <fullName evidence="3">RecBCD enzyme subunit RecD</fullName>
        <ecNumber evidence="3">5.6.2.3</ecNumber>
    </recommendedName>
    <alternativeName>
        <fullName evidence="3">DNA 5'-3' helicase subunit RecD</fullName>
    </alternativeName>
    <alternativeName>
        <fullName evidence="3">Exonuclease V subunit RecD</fullName>
        <shortName evidence="3">ExoV subunit RecD</shortName>
    </alternativeName>
    <alternativeName>
        <fullName evidence="3">Helicase/nuclease RecBCD subunit RecD</fullName>
    </alternativeName>
</protein>
<feature type="domain" description="UvrD-like helicase C-terminal" evidence="4">
    <location>
        <begin position="510"/>
        <end position="553"/>
    </location>
</feature>
<dbReference type="Gene3D" id="2.30.30.940">
    <property type="match status" value="1"/>
</dbReference>
<evidence type="ECO:0000313" key="6">
    <source>
        <dbReference type="Proteomes" id="UP001431449"/>
    </source>
</evidence>
<dbReference type="InterPro" id="IPR027785">
    <property type="entry name" value="UvrD-like_helicase_C"/>
</dbReference>
<sequence>MNRLSLLPFEPVPAPEDGWRPEERMLASWIRGHGGSEALAAVAAWLRRAESQGDSCLPLGTPQRCGSPGWDAAVIDTLRGERLVSDGAARAPLVIDAAGRCYWWRSWRHELRIAKVLGARLQVPAADDTRAALVERLFAGSDAAHDQAQRRAVAAADAPLLVLTGGPGTGKTRTALRLLLMRQLLADRAGRGEPLRIALAAPTGKAAHRLNESLQQGAEQIVALDPQLGETCARVLAQPARTVHRLLGWSPSMRRFRHGIEERLAVDLVLLDEVSMLDLGTLRAVCDALPENAGLVLLGDAEQLSSVASGSVLDDVVQALEGRVGGPVVRLDHGFRSDAALMPALGAARQGDADGLLMLCREEAALDFRPLTDATGLSARLDAWAGQLVETIAPLAAGRGEPAARALLAAWQRQQLLCALREGRFGAAAAAEHIDTLIREALGHPPESRLWAGRSVIVLRNDYSRGLFNGDLGVLLPGDDGQLRAWFAPAGSDPALRAFAPGDLPEHASASALTVHKAQGSEYDRIALILPPNPALALLDRQLVYTALSRARHGFELWADEPTLRAALARRSLRQGGLRERLMRA</sequence>
<dbReference type="HAMAP" id="MF_01487">
    <property type="entry name" value="RecD"/>
    <property type="match status" value="1"/>
</dbReference>
<feature type="binding site" evidence="3">
    <location>
        <begin position="165"/>
        <end position="172"/>
    </location>
    <ligand>
        <name>ATP</name>
        <dbReference type="ChEBI" id="CHEBI:30616"/>
    </ligand>
</feature>
<evidence type="ECO:0000256" key="3">
    <source>
        <dbReference type="HAMAP-Rule" id="MF_01487"/>
    </source>
</evidence>